<dbReference type="Gene3D" id="3.30.465.10">
    <property type="match status" value="2"/>
</dbReference>
<keyword evidence="5" id="KW-0560">Oxidoreductase</keyword>
<dbReference type="InterPro" id="IPR016166">
    <property type="entry name" value="FAD-bd_PCMH"/>
</dbReference>
<comment type="similarity">
    <text evidence="2">Belongs to the oxygen-dependent FAD-linked oxidoreductase family.</text>
</comment>
<evidence type="ECO:0000313" key="8">
    <source>
        <dbReference type="EMBL" id="KAE8141967.1"/>
    </source>
</evidence>
<evidence type="ECO:0000259" key="7">
    <source>
        <dbReference type="PROSITE" id="PS51387"/>
    </source>
</evidence>
<dbReference type="Pfam" id="PF01565">
    <property type="entry name" value="FAD_binding_4"/>
    <property type="match status" value="1"/>
</dbReference>
<organism evidence="8 9">
    <name type="scientific">Aspergillus pseudotamarii</name>
    <dbReference type="NCBI Taxonomy" id="132259"/>
    <lineage>
        <taxon>Eukaryota</taxon>
        <taxon>Fungi</taxon>
        <taxon>Dikarya</taxon>
        <taxon>Ascomycota</taxon>
        <taxon>Pezizomycotina</taxon>
        <taxon>Eurotiomycetes</taxon>
        <taxon>Eurotiomycetidae</taxon>
        <taxon>Eurotiales</taxon>
        <taxon>Aspergillaceae</taxon>
        <taxon>Aspergillus</taxon>
        <taxon>Aspergillus subgen. Circumdati</taxon>
    </lineage>
</organism>
<proteinExistence type="inferred from homology"/>
<accession>A0A5N6T6R8</accession>
<dbReference type="InterPro" id="IPR016169">
    <property type="entry name" value="FAD-bd_PCMH_sub2"/>
</dbReference>
<dbReference type="PANTHER" id="PTHR42973:SF39">
    <property type="entry name" value="FAD-BINDING PCMH-TYPE DOMAIN-CONTAINING PROTEIN"/>
    <property type="match status" value="1"/>
</dbReference>
<dbReference type="InterPro" id="IPR036318">
    <property type="entry name" value="FAD-bd_PCMH-like_sf"/>
</dbReference>
<keyword evidence="4" id="KW-0274">FAD</keyword>
<feature type="signal peptide" evidence="6">
    <location>
        <begin position="1"/>
        <end position="15"/>
    </location>
</feature>
<gene>
    <name evidence="8" type="ORF">BDV38DRAFT_295761</name>
</gene>
<dbReference type="GeneID" id="43646984"/>
<dbReference type="Proteomes" id="UP000325672">
    <property type="component" value="Unassembled WGS sequence"/>
</dbReference>
<keyword evidence="6" id="KW-0732">Signal</keyword>
<reference evidence="8 9" key="1">
    <citation type="submission" date="2019-04" db="EMBL/GenBank/DDBJ databases">
        <title>Friends and foes A comparative genomics study of 23 Aspergillus species from section Flavi.</title>
        <authorList>
            <consortium name="DOE Joint Genome Institute"/>
            <person name="Kjaerbolling I."/>
            <person name="Vesth T."/>
            <person name="Frisvad J.C."/>
            <person name="Nybo J.L."/>
            <person name="Theobald S."/>
            <person name="Kildgaard S."/>
            <person name="Isbrandt T."/>
            <person name="Kuo A."/>
            <person name="Sato A."/>
            <person name="Lyhne E.K."/>
            <person name="Kogle M.E."/>
            <person name="Wiebenga A."/>
            <person name="Kun R.S."/>
            <person name="Lubbers R.J."/>
            <person name="Makela M.R."/>
            <person name="Barry K."/>
            <person name="Chovatia M."/>
            <person name="Clum A."/>
            <person name="Daum C."/>
            <person name="Haridas S."/>
            <person name="He G."/>
            <person name="LaButti K."/>
            <person name="Lipzen A."/>
            <person name="Mondo S."/>
            <person name="Riley R."/>
            <person name="Salamov A."/>
            <person name="Simmons B.A."/>
            <person name="Magnuson J.K."/>
            <person name="Henrissat B."/>
            <person name="Mortensen U.H."/>
            <person name="Larsen T.O."/>
            <person name="Devries R.P."/>
            <person name="Grigoriev I.V."/>
            <person name="Machida M."/>
            <person name="Baker S.E."/>
            <person name="Andersen M.R."/>
        </authorList>
    </citation>
    <scope>NUCLEOTIDE SEQUENCE [LARGE SCALE GENOMIC DNA]</scope>
    <source>
        <strain evidence="8 9">CBS 117625</strain>
    </source>
</reference>
<dbReference type="EMBL" id="ML743556">
    <property type="protein sequence ID" value="KAE8141967.1"/>
    <property type="molecule type" value="Genomic_DNA"/>
</dbReference>
<evidence type="ECO:0000313" key="9">
    <source>
        <dbReference type="Proteomes" id="UP000325672"/>
    </source>
</evidence>
<dbReference type="AlphaFoldDB" id="A0A5N6T6R8"/>
<feature type="domain" description="FAD-binding PCMH-type" evidence="7">
    <location>
        <begin position="147"/>
        <end position="328"/>
    </location>
</feature>
<evidence type="ECO:0000256" key="3">
    <source>
        <dbReference type="ARBA" id="ARBA00022630"/>
    </source>
</evidence>
<dbReference type="InterPro" id="IPR012951">
    <property type="entry name" value="BBE"/>
</dbReference>
<dbReference type="OrthoDB" id="9983560at2759"/>
<dbReference type="PANTHER" id="PTHR42973">
    <property type="entry name" value="BINDING OXIDOREDUCTASE, PUTATIVE (AFU_ORTHOLOGUE AFUA_1G17690)-RELATED"/>
    <property type="match status" value="1"/>
</dbReference>
<comment type="cofactor">
    <cofactor evidence="1">
        <name>FAD</name>
        <dbReference type="ChEBI" id="CHEBI:57692"/>
    </cofactor>
</comment>
<dbReference type="RefSeq" id="XP_031918030.1">
    <property type="nucleotide sequence ID" value="XM_032062774.1"/>
</dbReference>
<evidence type="ECO:0000256" key="4">
    <source>
        <dbReference type="ARBA" id="ARBA00022827"/>
    </source>
</evidence>
<evidence type="ECO:0000256" key="1">
    <source>
        <dbReference type="ARBA" id="ARBA00001974"/>
    </source>
</evidence>
<keyword evidence="3" id="KW-0285">Flavoprotein</keyword>
<dbReference type="Pfam" id="PF08031">
    <property type="entry name" value="BBE"/>
    <property type="match status" value="1"/>
</dbReference>
<protein>
    <recommendedName>
        <fullName evidence="7">FAD-binding PCMH-type domain-containing protein</fullName>
    </recommendedName>
</protein>
<dbReference type="GO" id="GO:0071949">
    <property type="term" value="F:FAD binding"/>
    <property type="evidence" value="ECO:0007669"/>
    <property type="project" value="InterPro"/>
</dbReference>
<feature type="chain" id="PRO_5024896160" description="FAD-binding PCMH-type domain-containing protein" evidence="6">
    <location>
        <begin position="16"/>
        <end position="613"/>
    </location>
</feature>
<dbReference type="PROSITE" id="PS51387">
    <property type="entry name" value="FAD_PCMH"/>
    <property type="match status" value="1"/>
</dbReference>
<dbReference type="InterPro" id="IPR050416">
    <property type="entry name" value="FAD-linked_Oxidoreductase"/>
</dbReference>
<dbReference type="GO" id="GO:0016491">
    <property type="term" value="F:oxidoreductase activity"/>
    <property type="evidence" value="ECO:0007669"/>
    <property type="project" value="UniProtKB-KW"/>
</dbReference>
<dbReference type="SUPFAM" id="SSF56176">
    <property type="entry name" value="FAD-binding/transporter-associated domain-like"/>
    <property type="match status" value="1"/>
</dbReference>
<dbReference type="InterPro" id="IPR006094">
    <property type="entry name" value="Oxid_FAD_bind_N"/>
</dbReference>
<evidence type="ECO:0000256" key="6">
    <source>
        <dbReference type="SAM" id="SignalP"/>
    </source>
</evidence>
<sequence>MRACVLLTLAATVTASLQHFSFERHQLQSQDLQNLDPADRILFGFEDPTRAVNRTSRCKVFPGDSAWPRPRIWGLLDQVTGGAVIKSVPRASSCYHGPTYDPTDCKSVTSQWTDSYFHNNDPIEMLSPVYQGLTCQPTADPSATCTLGGYPAYAVNVSSVAHIQLAINFARQTGVRLAVKNTGHDFSGKSGGAGALSIWTHNLKGIQYVPSYNAAGTDWTGTAFKIGAGIQAYEIYKAAQDRQLMVVGGEGQTVGVAGGYVLGGGYSPLSSICGLAADQVLSMEVVLPDGRFVTASFTENKELFWGLRGGGGSTFGVVTSVTIKAYHTIPVTTSTFTWSTGAKSNITHEDFWAGFRAYLDLFIEHSDAGIYSYFFIIPSNGELTFLMQPFFAPNKTIAETEALLEPWFQQLHQLGITFTPKTQYFDNFYSAWNASFPLEVVEKTHVATGSRLFPKINWEDPARLNATFDAIKASSEAGLILIAFNMAPRGRNLDNAVNPAWRRTVMHALSTVNWNPNATAQEIAAARHNFTYGHMQRWRDVSPGAGSYLGESDRMEPDFQQTFYGENFGRLLKLKRVVDLGDVFWAATAVGSEGWRVVTDDGLPTENGRLCRV</sequence>
<keyword evidence="9" id="KW-1185">Reference proteome</keyword>
<name>A0A5N6T6R8_ASPPS</name>
<evidence type="ECO:0000256" key="5">
    <source>
        <dbReference type="ARBA" id="ARBA00023002"/>
    </source>
</evidence>
<evidence type="ECO:0000256" key="2">
    <source>
        <dbReference type="ARBA" id="ARBA00005466"/>
    </source>
</evidence>